<dbReference type="GO" id="GO:0018773">
    <property type="term" value="F:acetylpyruvate hydrolase activity"/>
    <property type="evidence" value="ECO:0007669"/>
    <property type="project" value="TreeGrafter"/>
</dbReference>
<dbReference type="Gene3D" id="3.90.850.10">
    <property type="entry name" value="Fumarylacetoacetase-like, C-terminal domain"/>
    <property type="match status" value="1"/>
</dbReference>
<dbReference type="Pfam" id="PF01557">
    <property type="entry name" value="FAA_hydrolase"/>
    <property type="match status" value="1"/>
</dbReference>
<name>A0A972NQT3_9BURK</name>
<dbReference type="PANTHER" id="PTHR11820">
    <property type="entry name" value="ACYLPYRUVASE"/>
    <property type="match status" value="1"/>
</dbReference>
<evidence type="ECO:0000313" key="4">
    <source>
        <dbReference type="Proteomes" id="UP000655523"/>
    </source>
</evidence>
<evidence type="ECO:0000256" key="1">
    <source>
        <dbReference type="ARBA" id="ARBA00022723"/>
    </source>
</evidence>
<organism evidence="3 4">
    <name type="scientific">Paraburkholderia elongata</name>
    <dbReference type="NCBI Taxonomy" id="2675747"/>
    <lineage>
        <taxon>Bacteria</taxon>
        <taxon>Pseudomonadati</taxon>
        <taxon>Pseudomonadota</taxon>
        <taxon>Betaproteobacteria</taxon>
        <taxon>Burkholderiales</taxon>
        <taxon>Burkholderiaceae</taxon>
        <taxon>Paraburkholderia</taxon>
    </lineage>
</organism>
<protein>
    <recommendedName>
        <fullName evidence="2">Fumarylacetoacetase-like C-terminal domain-containing protein</fullName>
    </recommendedName>
</protein>
<dbReference type="Proteomes" id="UP000655523">
    <property type="component" value="Unassembled WGS sequence"/>
</dbReference>
<dbReference type="AlphaFoldDB" id="A0A972NQT3"/>
<comment type="caution">
    <text evidence="3">The sequence shown here is derived from an EMBL/GenBank/DDBJ whole genome shotgun (WGS) entry which is preliminary data.</text>
</comment>
<evidence type="ECO:0000259" key="2">
    <source>
        <dbReference type="Pfam" id="PF01557"/>
    </source>
</evidence>
<keyword evidence="4" id="KW-1185">Reference proteome</keyword>
<dbReference type="PANTHER" id="PTHR11820:SF7">
    <property type="entry name" value="ACYLPYRUVASE FAHD1, MITOCHONDRIAL"/>
    <property type="match status" value="1"/>
</dbReference>
<keyword evidence="1" id="KW-0479">Metal-binding</keyword>
<gene>
    <name evidence="3" type="ORF">GNZ13_20620</name>
</gene>
<dbReference type="SUPFAM" id="SSF56529">
    <property type="entry name" value="FAH"/>
    <property type="match status" value="1"/>
</dbReference>
<dbReference type="EMBL" id="WOEZ01000109">
    <property type="protein sequence ID" value="NPT56919.1"/>
    <property type="molecule type" value="Genomic_DNA"/>
</dbReference>
<dbReference type="GO" id="GO:0046872">
    <property type="term" value="F:metal ion binding"/>
    <property type="evidence" value="ECO:0007669"/>
    <property type="project" value="UniProtKB-KW"/>
</dbReference>
<evidence type="ECO:0000313" key="3">
    <source>
        <dbReference type="EMBL" id="NPT56919.1"/>
    </source>
</evidence>
<dbReference type="InterPro" id="IPR011234">
    <property type="entry name" value="Fumarylacetoacetase-like_C"/>
</dbReference>
<sequence>MEFVAGDIISTGTPTGVGIGTTSPRFLKAGDTVEVSISGLGTLTNTFGLPHRRHREFFERIVCRGDAPSFVCGFNPSMQHT</sequence>
<accession>A0A972NQT3</accession>
<reference evidence="3 4" key="1">
    <citation type="submission" date="2019-11" db="EMBL/GenBank/DDBJ databases">
        <title>Metabolism of dissolved organic matter in forest soils.</title>
        <authorList>
            <person name="Cyle K.T."/>
            <person name="Wilhelm R.C."/>
            <person name="Martinez C.E."/>
        </authorList>
    </citation>
    <scope>NUCLEOTIDE SEQUENCE [LARGE SCALE GENOMIC DNA]</scope>
    <source>
        <strain evidence="3 4">5N</strain>
    </source>
</reference>
<dbReference type="InterPro" id="IPR036663">
    <property type="entry name" value="Fumarylacetoacetase_C_sf"/>
</dbReference>
<proteinExistence type="predicted"/>
<feature type="domain" description="Fumarylacetoacetase-like C-terminal" evidence="2">
    <location>
        <begin position="2"/>
        <end position="47"/>
    </location>
</feature>